<dbReference type="eggNOG" id="KOG0796">
    <property type="taxonomic scope" value="Eukaryota"/>
</dbReference>
<dbReference type="GO" id="GO:0005685">
    <property type="term" value="C:U1 snRNP"/>
    <property type="evidence" value="ECO:0007669"/>
    <property type="project" value="InterPro"/>
</dbReference>
<comment type="similarity">
    <text evidence="1">Belongs to the Luc7 family.</text>
</comment>
<dbReference type="GO" id="GO:0003729">
    <property type="term" value="F:mRNA binding"/>
    <property type="evidence" value="ECO:0007669"/>
    <property type="project" value="InterPro"/>
</dbReference>
<dbReference type="Pfam" id="PF03194">
    <property type="entry name" value="LUC7"/>
    <property type="match status" value="2"/>
</dbReference>
<dbReference type="Proteomes" id="UP000008141">
    <property type="component" value="Unassembled WGS sequence"/>
</dbReference>
<dbReference type="OMA" id="HADWEER"/>
<protein>
    <recommendedName>
        <fullName evidence="5">Luc7-like protein 3</fullName>
    </recommendedName>
</protein>
<dbReference type="RefSeq" id="XP_005845013.1">
    <property type="nucleotide sequence ID" value="XM_005844951.1"/>
</dbReference>
<dbReference type="KEGG" id="cvr:CHLNCDRAFT_138484"/>
<feature type="compositionally biased region" description="Basic and acidic residues" evidence="2">
    <location>
        <begin position="331"/>
        <end position="347"/>
    </location>
</feature>
<dbReference type="STRING" id="554065.E1ZN57"/>
<dbReference type="InParanoid" id="E1ZN57"/>
<dbReference type="AlphaFoldDB" id="E1ZN57"/>
<dbReference type="InterPro" id="IPR004882">
    <property type="entry name" value="Luc7-rel"/>
</dbReference>
<dbReference type="OrthoDB" id="10266921at2759"/>
<feature type="compositionally biased region" description="Basic and acidic residues" evidence="2">
    <location>
        <begin position="278"/>
        <end position="322"/>
    </location>
</feature>
<dbReference type="EMBL" id="GL433854">
    <property type="protein sequence ID" value="EFN52911.1"/>
    <property type="molecule type" value="Genomic_DNA"/>
</dbReference>
<gene>
    <name evidence="3" type="ORF">CHLNCDRAFT_138484</name>
</gene>
<evidence type="ECO:0000313" key="3">
    <source>
        <dbReference type="EMBL" id="EFN52911.1"/>
    </source>
</evidence>
<dbReference type="PANTHER" id="PTHR12375">
    <property type="entry name" value="RNA-BINDING PROTEIN LUC7-RELATED"/>
    <property type="match status" value="1"/>
</dbReference>
<dbReference type="GO" id="GO:0006376">
    <property type="term" value="P:mRNA splice site recognition"/>
    <property type="evidence" value="ECO:0007669"/>
    <property type="project" value="InterPro"/>
</dbReference>
<keyword evidence="4" id="KW-1185">Reference proteome</keyword>
<sequence length="362" mass="42602">MDDIRAQLDALMGQHRDVPLSELDKYKVERKFSDKDICKYFLCGFCPHEEFRRTKNDCGDCPLVHNEGCKQQWVALDDRSKERYGYEAELLSWFDRLLSDLRKRIDSNTERLKGLDTPLVMAEDQQRLDNLTTQINDLLGRAAVSWEGPGAGMGSSRAYCLQLFAFGQSCDGTLGEEGDVDGAQAAAADAERLKVQRGMLEQQAQARANAKTGRNLHQKVCQVSGLIINDEESRLQDHYSGRNYNSWKKLHEVHAQLVEAQRRRRSSVAGGGASSGGREYRSSRHVRYRDDRDRERDTKRYDDRDRRRYDDRDRRRYDDRDRKERRRSRSRSRDRERRRERSRDRGRDYRRRSRSREQERAR</sequence>
<accession>E1ZN57</accession>
<evidence type="ECO:0000313" key="4">
    <source>
        <dbReference type="Proteomes" id="UP000008141"/>
    </source>
</evidence>
<organism evidence="4">
    <name type="scientific">Chlorella variabilis</name>
    <name type="common">Green alga</name>
    <dbReference type="NCBI Taxonomy" id="554065"/>
    <lineage>
        <taxon>Eukaryota</taxon>
        <taxon>Viridiplantae</taxon>
        <taxon>Chlorophyta</taxon>
        <taxon>core chlorophytes</taxon>
        <taxon>Trebouxiophyceae</taxon>
        <taxon>Chlorellales</taxon>
        <taxon>Chlorellaceae</taxon>
        <taxon>Chlorella clade</taxon>
        <taxon>Chlorella</taxon>
    </lineage>
</organism>
<feature type="region of interest" description="Disordered" evidence="2">
    <location>
        <begin position="260"/>
        <end position="362"/>
    </location>
</feature>
<name>E1ZN57_CHLVA</name>
<proteinExistence type="inferred from homology"/>
<evidence type="ECO:0000256" key="2">
    <source>
        <dbReference type="SAM" id="MobiDB-lite"/>
    </source>
</evidence>
<dbReference type="GeneID" id="17352276"/>
<evidence type="ECO:0008006" key="5">
    <source>
        <dbReference type="Google" id="ProtNLM"/>
    </source>
</evidence>
<reference evidence="3 4" key="1">
    <citation type="journal article" date="2010" name="Plant Cell">
        <title>The Chlorella variabilis NC64A genome reveals adaptation to photosymbiosis, coevolution with viruses, and cryptic sex.</title>
        <authorList>
            <person name="Blanc G."/>
            <person name="Duncan G."/>
            <person name="Agarkova I."/>
            <person name="Borodovsky M."/>
            <person name="Gurnon J."/>
            <person name="Kuo A."/>
            <person name="Lindquist E."/>
            <person name="Lucas S."/>
            <person name="Pangilinan J."/>
            <person name="Polle J."/>
            <person name="Salamov A."/>
            <person name="Terry A."/>
            <person name="Yamada T."/>
            <person name="Dunigan D.D."/>
            <person name="Grigoriev I.V."/>
            <person name="Claverie J.M."/>
            <person name="Van Etten J.L."/>
        </authorList>
    </citation>
    <scope>NUCLEOTIDE SEQUENCE [LARGE SCALE GENOMIC DNA]</scope>
    <source>
        <strain evidence="3 4">NC64A</strain>
    </source>
</reference>
<evidence type="ECO:0000256" key="1">
    <source>
        <dbReference type="ARBA" id="ARBA00005655"/>
    </source>
</evidence>